<evidence type="ECO:0000313" key="2">
    <source>
        <dbReference type="EMBL" id="UWQ58862.1"/>
    </source>
</evidence>
<accession>A0ABY5WX08</accession>
<evidence type="ECO:0000256" key="1">
    <source>
        <dbReference type="SAM" id="Phobius"/>
    </source>
</evidence>
<evidence type="ECO:0000313" key="3">
    <source>
        <dbReference type="Proteomes" id="UP001058184"/>
    </source>
</evidence>
<gene>
    <name evidence="2" type="ORF">K3722_01640</name>
</gene>
<organism evidence="2 3">
    <name type="scientific">Leisingera caerulea</name>
    <name type="common">Phaeobacter caeruleus</name>
    <dbReference type="NCBI Taxonomy" id="506591"/>
    <lineage>
        <taxon>Bacteria</taxon>
        <taxon>Pseudomonadati</taxon>
        <taxon>Pseudomonadota</taxon>
        <taxon>Alphaproteobacteria</taxon>
        <taxon>Rhodobacterales</taxon>
        <taxon>Roseobacteraceae</taxon>
        <taxon>Leisingera</taxon>
    </lineage>
</organism>
<dbReference type="Proteomes" id="UP001058184">
    <property type="component" value="Chromosome"/>
</dbReference>
<proteinExistence type="predicted"/>
<keyword evidence="1" id="KW-1133">Transmembrane helix</keyword>
<keyword evidence="1" id="KW-0472">Membrane</keyword>
<name>A0ABY5WX08_LEICA</name>
<keyword evidence="3" id="KW-1185">Reference proteome</keyword>
<dbReference type="EMBL" id="CP081078">
    <property type="protein sequence ID" value="UWQ58862.1"/>
    <property type="molecule type" value="Genomic_DNA"/>
</dbReference>
<dbReference type="RefSeq" id="WP_260002799.1">
    <property type="nucleotide sequence ID" value="NZ_CP081078.1"/>
</dbReference>
<feature type="transmembrane region" description="Helical" evidence="1">
    <location>
        <begin position="7"/>
        <end position="27"/>
    </location>
</feature>
<reference evidence="2" key="1">
    <citation type="submission" date="2021-08" db="EMBL/GenBank/DDBJ databases">
        <authorList>
            <person name="Nwanade C."/>
            <person name="Wang M."/>
            <person name="Masoudi A."/>
            <person name="Yu Z."/>
            <person name="Liu J."/>
        </authorList>
    </citation>
    <scope>NUCLEOTIDE SEQUENCE</scope>
    <source>
        <strain evidence="2">S141</strain>
    </source>
</reference>
<feature type="transmembrane region" description="Helical" evidence="1">
    <location>
        <begin position="47"/>
        <end position="66"/>
    </location>
</feature>
<protein>
    <submittedName>
        <fullName evidence="2">Uncharacterized protein</fullName>
    </submittedName>
</protein>
<sequence length="72" mass="8168">MELLTRWWIWMIVLPFAAGTVLFFLVTRQGLPGDTMFYAAWGQSVGAFLPIGIFCGLLALGARYVLKEKEER</sequence>
<keyword evidence="1" id="KW-0812">Transmembrane</keyword>